<feature type="coiled-coil region" evidence="1">
    <location>
        <begin position="84"/>
        <end position="111"/>
    </location>
</feature>
<dbReference type="AlphaFoldDB" id="A0A6J7G7N8"/>
<gene>
    <name evidence="3" type="ORF">UFOPK3564_00756</name>
</gene>
<sequence length="140" mass="15132">MTTTPLTSLSDRAKQVEDAANGAAVRTRDELAEQVTRARDTARHGASGLQAGAAVVRDDVSAWWGDLHRSWSVNVARIRRTEDHARADHDAQRAEARADRADADADAALALAYAALDEAEYALLDSSLARMDARDARHAV</sequence>
<reference evidence="3" key="1">
    <citation type="submission" date="2020-05" db="EMBL/GenBank/DDBJ databases">
        <authorList>
            <person name="Chiriac C."/>
            <person name="Salcher M."/>
            <person name="Ghai R."/>
            <person name="Kavagutti S V."/>
        </authorList>
    </citation>
    <scope>NUCLEOTIDE SEQUENCE</scope>
</reference>
<dbReference type="EMBL" id="CAFBMK010000029">
    <property type="protein sequence ID" value="CAB4904027.1"/>
    <property type="molecule type" value="Genomic_DNA"/>
</dbReference>
<feature type="compositionally biased region" description="Basic and acidic residues" evidence="2">
    <location>
        <begin position="26"/>
        <end position="43"/>
    </location>
</feature>
<protein>
    <submittedName>
        <fullName evidence="3">Unannotated protein</fullName>
    </submittedName>
</protein>
<evidence type="ECO:0000313" key="3">
    <source>
        <dbReference type="EMBL" id="CAB4904027.1"/>
    </source>
</evidence>
<accession>A0A6J7G7N8</accession>
<feature type="region of interest" description="Disordered" evidence="2">
    <location>
        <begin position="1"/>
        <end position="51"/>
    </location>
</feature>
<organism evidence="3">
    <name type="scientific">freshwater metagenome</name>
    <dbReference type="NCBI Taxonomy" id="449393"/>
    <lineage>
        <taxon>unclassified sequences</taxon>
        <taxon>metagenomes</taxon>
        <taxon>ecological metagenomes</taxon>
    </lineage>
</organism>
<evidence type="ECO:0000256" key="2">
    <source>
        <dbReference type="SAM" id="MobiDB-lite"/>
    </source>
</evidence>
<evidence type="ECO:0000256" key="1">
    <source>
        <dbReference type="SAM" id="Coils"/>
    </source>
</evidence>
<keyword evidence="1" id="KW-0175">Coiled coil</keyword>
<feature type="compositionally biased region" description="Polar residues" evidence="2">
    <location>
        <begin position="1"/>
        <end position="10"/>
    </location>
</feature>
<name>A0A6J7G7N8_9ZZZZ</name>
<proteinExistence type="predicted"/>